<comment type="caution">
    <text evidence="1">The sequence shown here is derived from an EMBL/GenBank/DDBJ whole genome shotgun (WGS) entry which is preliminary data.</text>
</comment>
<organism evidence="1 2">
    <name type="scientific">Pseudomonas fluorescens</name>
    <dbReference type="NCBI Taxonomy" id="294"/>
    <lineage>
        <taxon>Bacteria</taxon>
        <taxon>Pseudomonadati</taxon>
        <taxon>Pseudomonadota</taxon>
        <taxon>Gammaproteobacteria</taxon>
        <taxon>Pseudomonadales</taxon>
        <taxon>Pseudomonadaceae</taxon>
        <taxon>Pseudomonas</taxon>
    </lineage>
</organism>
<proteinExistence type="predicted"/>
<sequence length="78" mass="9093">MTEQFNPEKNYELRFDRQWMGVVRKGLYYEGADAWRVGEIHDGRFYYNGKAAGTVDGLIVTRTEPKPQTLLQLVPLEE</sequence>
<name>A0A2N1EDJ6_PSEFL</name>
<accession>A0A2N1EDJ6</accession>
<dbReference type="RefSeq" id="WP_101218781.1">
    <property type="nucleotide sequence ID" value="NZ_KZ477987.1"/>
</dbReference>
<dbReference type="EMBL" id="NVXX01000005">
    <property type="protein sequence ID" value="PKH25639.1"/>
    <property type="molecule type" value="Genomic_DNA"/>
</dbReference>
<evidence type="ECO:0000313" key="1">
    <source>
        <dbReference type="EMBL" id="PKH25639.1"/>
    </source>
</evidence>
<gene>
    <name evidence="1" type="ORF">CIB54_04470</name>
</gene>
<reference evidence="1 2" key="1">
    <citation type="submission" date="2017-08" db="EMBL/GenBank/DDBJ databases">
        <authorList>
            <person name="de Groot N.N."/>
        </authorList>
    </citation>
    <scope>NUCLEOTIDE SEQUENCE [LARGE SCALE GENOMIC DNA]</scope>
    <source>
        <strain evidence="1 2">PfR 37</strain>
    </source>
</reference>
<dbReference type="AlphaFoldDB" id="A0A2N1EDJ6"/>
<dbReference type="Proteomes" id="UP000233564">
    <property type="component" value="Unassembled WGS sequence"/>
</dbReference>
<evidence type="ECO:0000313" key="2">
    <source>
        <dbReference type="Proteomes" id="UP000233564"/>
    </source>
</evidence>
<protein>
    <submittedName>
        <fullName evidence="1">Uncharacterized protein</fullName>
    </submittedName>
</protein>